<name>A0A3E0VGC3_9MICO</name>
<dbReference type="EMBL" id="NBWZ01000001">
    <property type="protein sequence ID" value="RFA08994.1"/>
    <property type="molecule type" value="Genomic_DNA"/>
</dbReference>
<organism evidence="1 2">
    <name type="scientific">Subtercola boreus</name>
    <dbReference type="NCBI Taxonomy" id="120213"/>
    <lineage>
        <taxon>Bacteria</taxon>
        <taxon>Bacillati</taxon>
        <taxon>Actinomycetota</taxon>
        <taxon>Actinomycetes</taxon>
        <taxon>Micrococcales</taxon>
        <taxon>Microbacteriaceae</taxon>
        <taxon>Subtercola</taxon>
    </lineage>
</organism>
<gene>
    <name evidence="1" type="ORF">B7R54_06990</name>
</gene>
<dbReference type="InterPro" id="IPR023346">
    <property type="entry name" value="Lysozyme-like_dom_sf"/>
</dbReference>
<evidence type="ECO:0008006" key="3">
    <source>
        <dbReference type="Google" id="ProtNLM"/>
    </source>
</evidence>
<dbReference type="SUPFAM" id="SSF53955">
    <property type="entry name" value="Lysozyme-like"/>
    <property type="match status" value="1"/>
</dbReference>
<keyword evidence="2" id="KW-1185">Reference proteome</keyword>
<accession>A0A3E0VGC3</accession>
<proteinExistence type="predicted"/>
<reference evidence="1 2" key="1">
    <citation type="submission" date="2017-04" db="EMBL/GenBank/DDBJ databases">
        <title>Comparative genome analysis of Subtercola boreus.</title>
        <authorList>
            <person name="Cho Y.-J."/>
            <person name="Cho A."/>
            <person name="Kim O.-S."/>
            <person name="Lee J.-I."/>
        </authorList>
    </citation>
    <scope>NUCLEOTIDE SEQUENCE [LARGE SCALE GENOMIC DNA]</scope>
    <source>
        <strain evidence="1 2">K300</strain>
    </source>
</reference>
<evidence type="ECO:0000313" key="1">
    <source>
        <dbReference type="EMBL" id="RFA08994.1"/>
    </source>
</evidence>
<evidence type="ECO:0000313" key="2">
    <source>
        <dbReference type="Proteomes" id="UP000256486"/>
    </source>
</evidence>
<comment type="caution">
    <text evidence="1">The sequence shown here is derived from an EMBL/GenBank/DDBJ whole genome shotgun (WGS) entry which is preliminary data.</text>
</comment>
<dbReference type="AlphaFoldDB" id="A0A3E0VGC3"/>
<dbReference type="Proteomes" id="UP000256486">
    <property type="component" value="Unassembled WGS sequence"/>
</dbReference>
<sequence length="255" mass="25578">MLISGAIVATGILVGSGFVVQSTVSAGQAAAQAAASTARTQADVVARVEQSKIDADAQNALSKANAVVDQAEAKVDATPLIASISTLSNYTQLDTQTVSTLTTQTVSQADTIAAATAEADRVAAEAAAAAAAKAEADAAAAAAAAAEALAEGNTVSGAKATAAGLASSEYGWGESQFSCLVSLWSKESGWSYQAYNASSGATGIPQALPGSKMATIADDWKTNAATQIKWGLAYIKGSYGTPCSAWSHSQSVNWY</sequence>
<protein>
    <recommendedName>
        <fullName evidence="3">Phospholipase</fullName>
    </recommendedName>
</protein>